<dbReference type="Proteomes" id="UP001605036">
    <property type="component" value="Unassembled WGS sequence"/>
</dbReference>
<dbReference type="AlphaFoldDB" id="A0ABD1YVM4"/>
<dbReference type="EMBL" id="JBHFFA010000003">
    <property type="protein sequence ID" value="KAL2634553.1"/>
    <property type="molecule type" value="Genomic_DNA"/>
</dbReference>
<keyword evidence="3" id="KW-1185">Reference proteome</keyword>
<name>A0ABD1YVM4_9MARC</name>
<evidence type="ECO:0000256" key="1">
    <source>
        <dbReference type="SAM" id="MobiDB-lite"/>
    </source>
</evidence>
<feature type="region of interest" description="Disordered" evidence="1">
    <location>
        <begin position="1"/>
        <end position="41"/>
    </location>
</feature>
<gene>
    <name evidence="2" type="ORF">R1flu_006032</name>
</gene>
<protein>
    <submittedName>
        <fullName evidence="2">Uncharacterized protein</fullName>
    </submittedName>
</protein>
<accession>A0ABD1YVM4</accession>
<reference evidence="2 3" key="1">
    <citation type="submission" date="2024-09" db="EMBL/GenBank/DDBJ databases">
        <title>Chromosome-scale assembly of Riccia fluitans.</title>
        <authorList>
            <person name="Paukszto L."/>
            <person name="Sawicki J."/>
            <person name="Karawczyk K."/>
            <person name="Piernik-Szablinska J."/>
            <person name="Szczecinska M."/>
            <person name="Mazdziarz M."/>
        </authorList>
    </citation>
    <scope>NUCLEOTIDE SEQUENCE [LARGE SCALE GENOMIC DNA]</scope>
    <source>
        <strain evidence="2">Rf_01</strain>
        <tissue evidence="2">Aerial parts of the thallus</tissue>
    </source>
</reference>
<sequence length="107" mass="11574">MKAADEEDKRRIGQGGGGVSERARVRVTRESGSEDVQEGARVSRRLKLPRVGSGMEEAAVELPSSPFGALVPFTDWRGSSEIGPVPFRQTLLTLVAHSSPLMSIRDL</sequence>
<evidence type="ECO:0000313" key="3">
    <source>
        <dbReference type="Proteomes" id="UP001605036"/>
    </source>
</evidence>
<evidence type="ECO:0000313" key="2">
    <source>
        <dbReference type="EMBL" id="KAL2634553.1"/>
    </source>
</evidence>
<proteinExistence type="predicted"/>
<organism evidence="2 3">
    <name type="scientific">Riccia fluitans</name>
    <dbReference type="NCBI Taxonomy" id="41844"/>
    <lineage>
        <taxon>Eukaryota</taxon>
        <taxon>Viridiplantae</taxon>
        <taxon>Streptophyta</taxon>
        <taxon>Embryophyta</taxon>
        <taxon>Marchantiophyta</taxon>
        <taxon>Marchantiopsida</taxon>
        <taxon>Marchantiidae</taxon>
        <taxon>Marchantiales</taxon>
        <taxon>Ricciaceae</taxon>
        <taxon>Riccia</taxon>
    </lineage>
</organism>
<comment type="caution">
    <text evidence="2">The sequence shown here is derived from an EMBL/GenBank/DDBJ whole genome shotgun (WGS) entry which is preliminary data.</text>
</comment>
<feature type="compositionally biased region" description="Basic and acidic residues" evidence="1">
    <location>
        <begin position="21"/>
        <end position="32"/>
    </location>
</feature>